<evidence type="ECO:0000313" key="1">
    <source>
        <dbReference type="EMBL" id="VVT32072.1"/>
    </source>
</evidence>
<evidence type="ECO:0000313" key="2">
    <source>
        <dbReference type="Proteomes" id="UP000326857"/>
    </source>
</evidence>
<protein>
    <submittedName>
        <fullName evidence="1">Uncharacterized protein</fullName>
    </submittedName>
</protein>
<accession>A0A5E8AQR2</accession>
<dbReference type="AlphaFoldDB" id="A0A5E8AQR2"/>
<proteinExistence type="predicted"/>
<sequence length="36" mass="3980">MRRGWAILPSLANPLAYYVQTHADAHGIQGSDKDAR</sequence>
<dbReference type="Proteomes" id="UP000326857">
    <property type="component" value="Unassembled WGS sequence"/>
</dbReference>
<gene>
    <name evidence="1" type="ORF">SPHINGO391_530076</name>
</gene>
<dbReference type="EMBL" id="CABVLI010000049">
    <property type="protein sequence ID" value="VVT32072.1"/>
    <property type="molecule type" value="Genomic_DNA"/>
</dbReference>
<organism evidence="1 2">
    <name type="scientific">Sphingomonas aurantiaca</name>
    <dbReference type="NCBI Taxonomy" id="185949"/>
    <lineage>
        <taxon>Bacteria</taxon>
        <taxon>Pseudomonadati</taxon>
        <taxon>Pseudomonadota</taxon>
        <taxon>Alphaproteobacteria</taxon>
        <taxon>Sphingomonadales</taxon>
        <taxon>Sphingomonadaceae</taxon>
        <taxon>Sphingomonas</taxon>
    </lineage>
</organism>
<name>A0A5E8AQR2_9SPHN</name>
<reference evidence="1 2" key="1">
    <citation type="submission" date="2019-09" db="EMBL/GenBank/DDBJ databases">
        <authorList>
            <person name="Dittami M. S."/>
        </authorList>
    </citation>
    <scope>NUCLEOTIDE SEQUENCE [LARGE SCALE GENOMIC DNA]</scope>
    <source>
        <strain evidence="1">SPHINGO391</strain>
    </source>
</reference>